<dbReference type="GO" id="GO:0005634">
    <property type="term" value="C:nucleus"/>
    <property type="evidence" value="ECO:0007669"/>
    <property type="project" value="UniProtKB-SubCell"/>
</dbReference>
<dbReference type="Gene3D" id="3.40.50.300">
    <property type="entry name" value="P-loop containing nucleotide triphosphate hydrolases"/>
    <property type="match status" value="2"/>
</dbReference>
<dbReference type="Pfam" id="PF06733">
    <property type="entry name" value="DEAD_2"/>
    <property type="match status" value="1"/>
</dbReference>
<evidence type="ECO:0000256" key="14">
    <source>
        <dbReference type="ARBA" id="ARBA00023204"/>
    </source>
</evidence>
<comment type="cofactor">
    <cofactor evidence="1">
        <name>[4Fe-4S] cluster</name>
        <dbReference type="ChEBI" id="CHEBI:49883"/>
    </cofactor>
</comment>
<dbReference type="PRINTS" id="PR00852">
    <property type="entry name" value="XRODRMPGMNTD"/>
</dbReference>
<evidence type="ECO:0000256" key="13">
    <source>
        <dbReference type="ARBA" id="ARBA00023125"/>
    </source>
</evidence>
<keyword evidence="4" id="KW-0004">4Fe-4S</keyword>
<dbReference type="GO" id="GO:0003684">
    <property type="term" value="F:damaged DNA binding"/>
    <property type="evidence" value="ECO:0007669"/>
    <property type="project" value="TreeGrafter"/>
</dbReference>
<evidence type="ECO:0000256" key="17">
    <source>
        <dbReference type="ARBA" id="ARBA00044969"/>
    </source>
</evidence>
<dbReference type="STRING" id="1202772.A0A1V9ZA41"/>
<evidence type="ECO:0000256" key="15">
    <source>
        <dbReference type="ARBA" id="ARBA00023235"/>
    </source>
</evidence>
<evidence type="ECO:0000256" key="8">
    <source>
        <dbReference type="ARBA" id="ARBA00022801"/>
    </source>
</evidence>
<evidence type="ECO:0000256" key="9">
    <source>
        <dbReference type="ARBA" id="ARBA00022806"/>
    </source>
</evidence>
<evidence type="ECO:0000256" key="16">
    <source>
        <dbReference type="ARBA" id="ARBA00023242"/>
    </source>
</evidence>
<evidence type="ECO:0000256" key="11">
    <source>
        <dbReference type="ARBA" id="ARBA00023004"/>
    </source>
</evidence>
<dbReference type="AlphaFoldDB" id="A0A1V9ZA41"/>
<protein>
    <recommendedName>
        <fullName evidence="17">DNA 5'-3' helicase</fullName>
        <ecNumber evidence="17">5.6.2.3</ecNumber>
    </recommendedName>
</protein>
<keyword evidence="12" id="KW-0411">Iron-sulfur</keyword>
<dbReference type="GO" id="GO:0016818">
    <property type="term" value="F:hydrolase activity, acting on acid anhydrides, in phosphorus-containing anhydrides"/>
    <property type="evidence" value="ECO:0007669"/>
    <property type="project" value="InterPro"/>
</dbReference>
<dbReference type="GO" id="GO:0006289">
    <property type="term" value="P:nucleotide-excision repair"/>
    <property type="evidence" value="ECO:0007669"/>
    <property type="project" value="InterPro"/>
</dbReference>
<evidence type="ECO:0000313" key="21">
    <source>
        <dbReference type="Proteomes" id="UP000243579"/>
    </source>
</evidence>
<dbReference type="PANTHER" id="PTHR11472">
    <property type="entry name" value="DNA REPAIR DEAD HELICASE RAD3/XP-D SUBFAMILY MEMBER"/>
    <property type="match status" value="1"/>
</dbReference>
<sequence length="795" mass="89307">MPRFDYCSGQSSGGFYCCKMRLEIEGLEVLFPYPRVYAEQVTYMRELKRALDAKGHAMLEMPTGTGKTVALLSLVLSYKAAHPQTTGKLIYCTRTVPEMSKCVEEIKHVMAYRAEVHGEDAAGITAVCLSSRRNMCVHSRVMAHADGETVDAQCRQMTASWVRNSTSMEKCSFYEQYDARSMDQRVLETGVYTLDDLKALGTTKGWCPYFMTRHALTFADVIVYNYQYMLDPKVSTMVSRSLERDCIVVFDEAHNIDNVCIEALSVTLNRRGLDRASRNLTTISTTVARMKQADKARLDAEYRRLVEGLRSSGTVVGPTTEDASSPDAALGAPVLPADILEEAIPGSIRRAEHFIAFMRRLIEYLRTRIRVRNVESETPAAFLHAMQTAIAVDTKPMKFCYSRLQSLLRTLEVTNLEEFNALNQVADFATLVATYADGFMLILEPTDQHNAPQPILQLACLDASLAMRPVFERFSTVVLTSGTLSPIDLYPRLLNFSPVVRESLPMSVYRSCICPLVITRGSDQMPVSTKFDLRDDMSVVRNYGGLLLEMAACVPDGMVCFFPSYMYMENIIAQWDVLGVLKKVLAHKLIFIETKDIVETTLALDNFKRACDIGRGAVFFSVARGKVAEGIDFDRHYGRAVLLFGIPFQYTLSNVLRARLEYLRYTHHIREGDFLTFDALRQAAQCAGRVIRSKADYGIIVFADSRYNRHDKRSKLPPWINQFLLESHLNLSVDMAVFMSKKYLSLMAQPVEEGPNMNSILLDEAAVAKHLGQPSSSTVVEVVDDETAPKKQRVA</sequence>
<comment type="catalytic activity">
    <reaction evidence="18">
        <text>ATP + H2O = ADP + phosphate + H(+)</text>
        <dbReference type="Rhea" id="RHEA:13065"/>
        <dbReference type="ChEBI" id="CHEBI:15377"/>
        <dbReference type="ChEBI" id="CHEBI:15378"/>
        <dbReference type="ChEBI" id="CHEBI:30616"/>
        <dbReference type="ChEBI" id="CHEBI:43474"/>
        <dbReference type="ChEBI" id="CHEBI:456216"/>
        <dbReference type="EC" id="5.6.2.3"/>
    </reaction>
</comment>
<dbReference type="SUPFAM" id="SSF52540">
    <property type="entry name" value="P-loop containing nucleoside triphosphate hydrolases"/>
    <property type="match status" value="1"/>
</dbReference>
<organism evidence="20 21">
    <name type="scientific">Achlya hypogyna</name>
    <name type="common">Oomycete</name>
    <name type="synonym">Protoachlya hypogyna</name>
    <dbReference type="NCBI Taxonomy" id="1202772"/>
    <lineage>
        <taxon>Eukaryota</taxon>
        <taxon>Sar</taxon>
        <taxon>Stramenopiles</taxon>
        <taxon>Oomycota</taxon>
        <taxon>Saprolegniomycetes</taxon>
        <taxon>Saprolegniales</taxon>
        <taxon>Achlyaceae</taxon>
        <taxon>Achlya</taxon>
    </lineage>
</organism>
<evidence type="ECO:0000256" key="2">
    <source>
        <dbReference type="ARBA" id="ARBA00004123"/>
    </source>
</evidence>
<accession>A0A1V9ZA41</accession>
<keyword evidence="7" id="KW-0227">DNA damage</keyword>
<dbReference type="InterPro" id="IPR001945">
    <property type="entry name" value="RAD3/XPD"/>
</dbReference>
<dbReference type="GO" id="GO:0043139">
    <property type="term" value="F:5'-3' DNA helicase activity"/>
    <property type="evidence" value="ECO:0007669"/>
    <property type="project" value="UniProtKB-EC"/>
</dbReference>
<dbReference type="InterPro" id="IPR014013">
    <property type="entry name" value="Helic_SF1/SF2_ATP-bd_DinG/Rad3"/>
</dbReference>
<evidence type="ECO:0000256" key="3">
    <source>
        <dbReference type="ARBA" id="ARBA00009146"/>
    </source>
</evidence>
<dbReference type="Pfam" id="PF13307">
    <property type="entry name" value="Helicase_C_2"/>
    <property type="match status" value="1"/>
</dbReference>
<dbReference type="NCBIfam" id="TIGR00604">
    <property type="entry name" value="rad3"/>
    <property type="match status" value="1"/>
</dbReference>
<keyword evidence="8" id="KW-0378">Hydrolase</keyword>
<dbReference type="SMART" id="SM00488">
    <property type="entry name" value="DEXDc2"/>
    <property type="match status" value="1"/>
</dbReference>
<keyword evidence="13" id="KW-0238">DNA-binding</keyword>
<keyword evidence="5" id="KW-0479">Metal-binding</keyword>
<proteinExistence type="inferred from homology"/>
<dbReference type="InterPro" id="IPR045028">
    <property type="entry name" value="DinG/Rad3-like"/>
</dbReference>
<keyword evidence="16" id="KW-0539">Nucleus</keyword>
<dbReference type="InterPro" id="IPR006554">
    <property type="entry name" value="Helicase-like_DEXD_c2"/>
</dbReference>
<evidence type="ECO:0000256" key="4">
    <source>
        <dbReference type="ARBA" id="ARBA00022485"/>
    </source>
</evidence>
<dbReference type="OrthoDB" id="272481at2759"/>
<keyword evidence="15" id="KW-0413">Isomerase</keyword>
<dbReference type="GO" id="GO:0005524">
    <property type="term" value="F:ATP binding"/>
    <property type="evidence" value="ECO:0007669"/>
    <property type="project" value="UniProtKB-KW"/>
</dbReference>
<dbReference type="InterPro" id="IPR010643">
    <property type="entry name" value="HBB"/>
</dbReference>
<dbReference type="InterPro" id="IPR006555">
    <property type="entry name" value="ATP-dep_Helicase_C"/>
</dbReference>
<dbReference type="GO" id="GO:0045951">
    <property type="term" value="P:positive regulation of mitotic recombination"/>
    <property type="evidence" value="ECO:0007669"/>
    <property type="project" value="TreeGrafter"/>
</dbReference>
<gene>
    <name evidence="20" type="ORF">ACHHYP_00917</name>
</gene>
<comment type="caution">
    <text evidence="20">The sequence shown here is derived from an EMBL/GenBank/DDBJ whole genome shotgun (WGS) entry which is preliminary data.</text>
</comment>
<evidence type="ECO:0000256" key="1">
    <source>
        <dbReference type="ARBA" id="ARBA00001966"/>
    </source>
</evidence>
<dbReference type="GO" id="GO:0046872">
    <property type="term" value="F:metal ion binding"/>
    <property type="evidence" value="ECO:0007669"/>
    <property type="project" value="UniProtKB-KW"/>
</dbReference>
<keyword evidence="10" id="KW-0067">ATP-binding</keyword>
<dbReference type="PROSITE" id="PS51193">
    <property type="entry name" value="HELICASE_ATP_BIND_2"/>
    <property type="match status" value="1"/>
</dbReference>
<evidence type="ECO:0000256" key="7">
    <source>
        <dbReference type="ARBA" id="ARBA00022763"/>
    </source>
</evidence>
<dbReference type="EMBL" id="JNBR01000351">
    <property type="protein sequence ID" value="OQR94777.1"/>
    <property type="molecule type" value="Genomic_DNA"/>
</dbReference>
<dbReference type="EC" id="5.6.2.3" evidence="17"/>
<dbReference type="InterPro" id="IPR027417">
    <property type="entry name" value="P-loop_NTPase"/>
</dbReference>
<dbReference type="InterPro" id="IPR013020">
    <property type="entry name" value="Rad3/Chl1-like"/>
</dbReference>
<keyword evidence="6" id="KW-0547">Nucleotide-binding</keyword>
<evidence type="ECO:0000256" key="6">
    <source>
        <dbReference type="ARBA" id="ARBA00022741"/>
    </source>
</evidence>
<dbReference type="SMART" id="SM00491">
    <property type="entry name" value="HELICc2"/>
    <property type="match status" value="1"/>
</dbReference>
<dbReference type="GO" id="GO:0051539">
    <property type="term" value="F:4 iron, 4 sulfur cluster binding"/>
    <property type="evidence" value="ECO:0007669"/>
    <property type="project" value="UniProtKB-KW"/>
</dbReference>
<name>A0A1V9ZA41_ACHHY</name>
<keyword evidence="14" id="KW-0234">DNA repair</keyword>
<dbReference type="PANTHER" id="PTHR11472:SF1">
    <property type="entry name" value="GENERAL TRANSCRIPTION AND DNA REPAIR FACTOR IIH HELICASE SUBUNIT XPD"/>
    <property type="match status" value="1"/>
</dbReference>
<keyword evidence="11" id="KW-0408">Iron</keyword>
<dbReference type="FunFam" id="3.40.50.300:FF:000135">
    <property type="entry name" value="DNA repair helicase RAD3, putative"/>
    <property type="match status" value="1"/>
</dbReference>
<dbReference type="FunFam" id="3.40.50.300:FF:000128">
    <property type="entry name" value="Putative DNA repair helicase RAD3"/>
    <property type="match status" value="1"/>
</dbReference>
<comment type="subcellular location">
    <subcellularLocation>
        <location evidence="2">Nucleus</location>
    </subcellularLocation>
</comment>
<comment type="similarity">
    <text evidence="3">Belongs to the helicase family. RAD3/XPD subfamily.</text>
</comment>
<dbReference type="GO" id="GO:0006366">
    <property type="term" value="P:transcription by RNA polymerase II"/>
    <property type="evidence" value="ECO:0007669"/>
    <property type="project" value="TreeGrafter"/>
</dbReference>
<evidence type="ECO:0000256" key="18">
    <source>
        <dbReference type="ARBA" id="ARBA00048954"/>
    </source>
</evidence>
<keyword evidence="9 20" id="KW-0347">Helicase</keyword>
<evidence type="ECO:0000256" key="5">
    <source>
        <dbReference type="ARBA" id="ARBA00022723"/>
    </source>
</evidence>
<evidence type="ECO:0000313" key="20">
    <source>
        <dbReference type="EMBL" id="OQR94777.1"/>
    </source>
</evidence>
<dbReference type="Pfam" id="PF06777">
    <property type="entry name" value="HBB"/>
    <property type="match status" value="1"/>
</dbReference>
<evidence type="ECO:0000259" key="19">
    <source>
        <dbReference type="PROSITE" id="PS51193"/>
    </source>
</evidence>
<evidence type="ECO:0000256" key="12">
    <source>
        <dbReference type="ARBA" id="ARBA00023014"/>
    </source>
</evidence>
<feature type="domain" description="Helicase ATP-binding" evidence="19">
    <location>
        <begin position="26"/>
        <end position="300"/>
    </location>
</feature>
<dbReference type="InterPro" id="IPR010614">
    <property type="entry name" value="RAD3-like_helicase_DEAD"/>
</dbReference>
<reference evidence="20 21" key="1">
    <citation type="journal article" date="2014" name="Genome Biol. Evol.">
        <title>The secreted proteins of Achlya hypogyna and Thraustotheca clavata identify the ancestral oomycete secretome and reveal gene acquisitions by horizontal gene transfer.</title>
        <authorList>
            <person name="Misner I."/>
            <person name="Blouin N."/>
            <person name="Leonard G."/>
            <person name="Richards T.A."/>
            <person name="Lane C.E."/>
        </authorList>
    </citation>
    <scope>NUCLEOTIDE SEQUENCE [LARGE SCALE GENOMIC DNA]</scope>
    <source>
        <strain evidence="20 21">ATCC 48635</strain>
    </source>
</reference>
<evidence type="ECO:0000256" key="10">
    <source>
        <dbReference type="ARBA" id="ARBA00022840"/>
    </source>
</evidence>
<dbReference type="CDD" id="cd18788">
    <property type="entry name" value="SF2_C_XPD"/>
    <property type="match status" value="1"/>
</dbReference>
<dbReference type="Proteomes" id="UP000243579">
    <property type="component" value="Unassembled WGS sequence"/>
</dbReference>
<keyword evidence="21" id="KW-1185">Reference proteome</keyword>